<dbReference type="SUPFAM" id="SSF103481">
    <property type="entry name" value="Multidrug resistance efflux transporter EmrE"/>
    <property type="match status" value="2"/>
</dbReference>
<feature type="transmembrane region" description="Helical" evidence="1">
    <location>
        <begin position="127"/>
        <end position="144"/>
    </location>
</feature>
<dbReference type="RefSeq" id="WP_148815826.1">
    <property type="nucleotide sequence ID" value="NZ_CP043046.1"/>
</dbReference>
<feature type="transmembrane region" description="Helical" evidence="1">
    <location>
        <begin position="215"/>
        <end position="233"/>
    </location>
</feature>
<feature type="transmembrane region" description="Helical" evidence="1">
    <location>
        <begin position="271"/>
        <end position="290"/>
    </location>
</feature>
<gene>
    <name evidence="3" type="ORF">FXN63_14035</name>
</gene>
<keyword evidence="1" id="KW-0812">Transmembrane</keyword>
<dbReference type="InterPro" id="IPR000620">
    <property type="entry name" value="EamA_dom"/>
</dbReference>
<dbReference type="KEGG" id="pacr:FXN63_14035"/>
<organism evidence="3 4">
    <name type="scientific">Pigmentiphaga aceris</name>
    <dbReference type="NCBI Taxonomy" id="1940612"/>
    <lineage>
        <taxon>Bacteria</taxon>
        <taxon>Pseudomonadati</taxon>
        <taxon>Pseudomonadota</taxon>
        <taxon>Betaproteobacteria</taxon>
        <taxon>Burkholderiales</taxon>
        <taxon>Alcaligenaceae</taxon>
        <taxon>Pigmentiphaga</taxon>
    </lineage>
</organism>
<reference evidence="3 4" key="1">
    <citation type="submission" date="2019-08" db="EMBL/GenBank/DDBJ databases">
        <title>Amphibian skin-associated Pigmentiphaga: genome sequence and occurrence across geography and hosts.</title>
        <authorList>
            <person name="Bletz M.C."/>
            <person name="Bunk B."/>
            <person name="Sproeer C."/>
            <person name="Biwer P."/>
            <person name="Reiter S."/>
            <person name="Rabemananjara F.C.E."/>
            <person name="Schulz S."/>
            <person name="Overmann J."/>
            <person name="Vences M."/>
        </authorList>
    </citation>
    <scope>NUCLEOTIDE SEQUENCE [LARGE SCALE GENOMIC DNA]</scope>
    <source>
        <strain evidence="3 4">Mada1488</strain>
    </source>
</reference>
<feature type="transmembrane region" description="Helical" evidence="1">
    <location>
        <begin position="102"/>
        <end position="120"/>
    </location>
</feature>
<feature type="transmembrane region" description="Helical" evidence="1">
    <location>
        <begin position="77"/>
        <end position="96"/>
    </location>
</feature>
<dbReference type="PANTHER" id="PTHR22911">
    <property type="entry name" value="ACYL-MALONYL CONDENSING ENZYME-RELATED"/>
    <property type="match status" value="1"/>
</dbReference>
<feature type="transmembrane region" description="Helical" evidence="1">
    <location>
        <begin position="183"/>
        <end position="203"/>
    </location>
</feature>
<feature type="domain" description="EamA" evidence="2">
    <location>
        <begin position="30"/>
        <end position="144"/>
    </location>
</feature>
<accession>A0A5C0AWP6</accession>
<evidence type="ECO:0000313" key="3">
    <source>
        <dbReference type="EMBL" id="QEI06829.1"/>
    </source>
</evidence>
<dbReference type="PANTHER" id="PTHR22911:SF103">
    <property type="entry name" value="BLR2811 PROTEIN"/>
    <property type="match status" value="1"/>
</dbReference>
<feature type="transmembrane region" description="Helical" evidence="1">
    <location>
        <begin position="32"/>
        <end position="56"/>
    </location>
</feature>
<feature type="transmembrane region" description="Helical" evidence="1">
    <location>
        <begin position="150"/>
        <end position="171"/>
    </location>
</feature>
<keyword evidence="1" id="KW-1133">Transmembrane helix</keyword>
<keyword evidence="4" id="KW-1185">Reference proteome</keyword>
<evidence type="ECO:0000259" key="2">
    <source>
        <dbReference type="Pfam" id="PF00892"/>
    </source>
</evidence>
<dbReference type="Proteomes" id="UP000325161">
    <property type="component" value="Chromosome"/>
</dbReference>
<keyword evidence="1" id="KW-0472">Membrane</keyword>
<sequence length="300" mass="32779">MTYAPQHRPALAVGLMTLSLWVLSVLDGTSKWLVMAGMPVLLVAWMRYTVHFGLALTIGVRQHGWGILRSKVPRLQLLRSALMIGSSLSVYTLLGYVPLAEATALGFVAPLIMLALAPWLLGESPQIYRWVGTAIAFAGMLLVIRPGGSLPPLGIALGLLNAVLIACVQLITKRMHVDNPFTTMIWSSMGGTILVTAMLPIAFAQLADDFMPTTIQWLALLSTGVTGLIGHLLQVNALQRGHASVIAPFIYLQIFSATFIGWLIWDQLPDQLTWIGISIIFLSGAMVGFIEYRKHRRVAR</sequence>
<name>A0A5C0AWP6_9BURK</name>
<feature type="transmembrane region" description="Helical" evidence="1">
    <location>
        <begin position="9"/>
        <end position="26"/>
    </location>
</feature>
<dbReference type="EMBL" id="CP043046">
    <property type="protein sequence ID" value="QEI06829.1"/>
    <property type="molecule type" value="Genomic_DNA"/>
</dbReference>
<dbReference type="InterPro" id="IPR037185">
    <property type="entry name" value="EmrE-like"/>
</dbReference>
<feature type="domain" description="EamA" evidence="2">
    <location>
        <begin position="153"/>
        <end position="287"/>
    </location>
</feature>
<proteinExistence type="predicted"/>
<feature type="transmembrane region" description="Helical" evidence="1">
    <location>
        <begin position="245"/>
        <end position="265"/>
    </location>
</feature>
<dbReference type="GO" id="GO:0016020">
    <property type="term" value="C:membrane"/>
    <property type="evidence" value="ECO:0007669"/>
    <property type="project" value="InterPro"/>
</dbReference>
<dbReference type="OrthoDB" id="8584557at2"/>
<dbReference type="Pfam" id="PF00892">
    <property type="entry name" value="EamA"/>
    <property type="match status" value="2"/>
</dbReference>
<dbReference type="AlphaFoldDB" id="A0A5C0AWP6"/>
<evidence type="ECO:0000256" key="1">
    <source>
        <dbReference type="SAM" id="Phobius"/>
    </source>
</evidence>
<protein>
    <submittedName>
        <fullName evidence="3">DMT family transporter</fullName>
    </submittedName>
</protein>
<evidence type="ECO:0000313" key="4">
    <source>
        <dbReference type="Proteomes" id="UP000325161"/>
    </source>
</evidence>